<dbReference type="InterPro" id="IPR020846">
    <property type="entry name" value="MFS_dom"/>
</dbReference>
<keyword evidence="4 8" id="KW-0812">Transmembrane</keyword>
<proteinExistence type="inferred from homology"/>
<dbReference type="SUPFAM" id="SSF103473">
    <property type="entry name" value="MFS general substrate transporter"/>
    <property type="match status" value="1"/>
</dbReference>
<feature type="transmembrane region" description="Helical" evidence="8">
    <location>
        <begin position="177"/>
        <end position="200"/>
    </location>
</feature>
<evidence type="ECO:0000256" key="5">
    <source>
        <dbReference type="ARBA" id="ARBA00022989"/>
    </source>
</evidence>
<evidence type="ECO:0000256" key="4">
    <source>
        <dbReference type="ARBA" id="ARBA00022692"/>
    </source>
</evidence>
<keyword evidence="6 8" id="KW-0472">Membrane</keyword>
<feature type="transmembrane region" description="Helical" evidence="8">
    <location>
        <begin position="60"/>
        <end position="78"/>
    </location>
</feature>
<comment type="similarity">
    <text evidence="7">Belongs to the major facilitator superfamily. DHA1 family. Polyamines/proton antiporter (TC 2.A.1.2.16) subfamily.</text>
</comment>
<comment type="subcellular location">
    <subcellularLocation>
        <location evidence="1">Cell membrane</location>
        <topology evidence="1">Multi-pass membrane protein</topology>
    </subcellularLocation>
</comment>
<dbReference type="PANTHER" id="PTHR23502">
    <property type="entry name" value="MAJOR FACILITATOR SUPERFAMILY"/>
    <property type="match status" value="1"/>
</dbReference>
<evidence type="ECO:0000256" key="7">
    <source>
        <dbReference type="ARBA" id="ARBA00038459"/>
    </source>
</evidence>
<feature type="domain" description="Major facilitator superfamily (MFS) profile" evidence="9">
    <location>
        <begin position="23"/>
        <end position="448"/>
    </location>
</feature>
<evidence type="ECO:0000256" key="8">
    <source>
        <dbReference type="SAM" id="Phobius"/>
    </source>
</evidence>
<dbReference type="GO" id="GO:0005886">
    <property type="term" value="C:plasma membrane"/>
    <property type="evidence" value="ECO:0007669"/>
    <property type="project" value="UniProtKB-SubCell"/>
</dbReference>
<feature type="transmembrane region" description="Helical" evidence="8">
    <location>
        <begin position="21"/>
        <end position="48"/>
    </location>
</feature>
<dbReference type="InterPro" id="IPR011701">
    <property type="entry name" value="MFS"/>
</dbReference>
<feature type="transmembrane region" description="Helical" evidence="8">
    <location>
        <begin position="381"/>
        <end position="403"/>
    </location>
</feature>
<comment type="caution">
    <text evidence="10">The sequence shown here is derived from an EMBL/GenBank/DDBJ whole genome shotgun (WGS) entry which is preliminary data.</text>
</comment>
<sequence length="448" mass="48673">MRETTQNATIYPRNWPAQRKWTNVALISLQAILSPIASTILAIGAVAVTDDFQLSDPYTTALPTGLYVLGLGLGPLLLAPYSETWGRRTVYLYSFGVFTMLNIGCVLSPNINALSILRLLSGIAGSAGPSLGASSIGDIFAAEERGRAQSPYSFGPVMGPVLGGVIGGFIVNRTHGWPWLMWTVTIASGVTNALSLLFLRETYAPYLLSRKAAILTKNNPAPIRLLFTSPICAFMSIYFSLFYGILYLHLIIIILLVGLTEMYGSYSYHWINGITGLAYLRAGTSSLLGAAITGKYMNKSFASAFARQEKRTGSSTTTPELRLPFMQIGMAIVLLGLIMFAWSAGRAYCTVPLLGASFFGSGMLMGYVCIHTFLVDCFGKWAASALAAAIVTRCVITCAFCIVGFELYRRPGYDWGLMLLAFLCIAMMPIPFALQKYGSVLREKQINL</sequence>
<organism evidence="10 11">
    <name type="scientific">Truncatella angustata</name>
    <dbReference type="NCBI Taxonomy" id="152316"/>
    <lineage>
        <taxon>Eukaryota</taxon>
        <taxon>Fungi</taxon>
        <taxon>Dikarya</taxon>
        <taxon>Ascomycota</taxon>
        <taxon>Pezizomycotina</taxon>
        <taxon>Sordariomycetes</taxon>
        <taxon>Xylariomycetidae</taxon>
        <taxon>Amphisphaeriales</taxon>
        <taxon>Sporocadaceae</taxon>
        <taxon>Truncatella</taxon>
    </lineage>
</organism>
<dbReference type="Proteomes" id="UP000758603">
    <property type="component" value="Unassembled WGS sequence"/>
</dbReference>
<dbReference type="OrthoDB" id="6770063at2759"/>
<evidence type="ECO:0000256" key="2">
    <source>
        <dbReference type="ARBA" id="ARBA00022448"/>
    </source>
</evidence>
<evidence type="ECO:0000313" key="10">
    <source>
        <dbReference type="EMBL" id="KAH6658756.1"/>
    </source>
</evidence>
<dbReference type="GO" id="GO:0022857">
    <property type="term" value="F:transmembrane transporter activity"/>
    <property type="evidence" value="ECO:0007669"/>
    <property type="project" value="InterPro"/>
</dbReference>
<evidence type="ECO:0000256" key="1">
    <source>
        <dbReference type="ARBA" id="ARBA00004651"/>
    </source>
</evidence>
<evidence type="ECO:0000256" key="6">
    <source>
        <dbReference type="ARBA" id="ARBA00023136"/>
    </source>
</evidence>
<dbReference type="RefSeq" id="XP_045962990.1">
    <property type="nucleotide sequence ID" value="XM_046104735.1"/>
</dbReference>
<feature type="transmembrane region" description="Helical" evidence="8">
    <location>
        <begin position="415"/>
        <end position="434"/>
    </location>
</feature>
<keyword evidence="2" id="KW-0813">Transport</keyword>
<reference evidence="10" key="1">
    <citation type="journal article" date="2021" name="Nat. Commun.">
        <title>Genetic determinants of endophytism in the Arabidopsis root mycobiome.</title>
        <authorList>
            <person name="Mesny F."/>
            <person name="Miyauchi S."/>
            <person name="Thiergart T."/>
            <person name="Pickel B."/>
            <person name="Atanasova L."/>
            <person name="Karlsson M."/>
            <person name="Huettel B."/>
            <person name="Barry K.W."/>
            <person name="Haridas S."/>
            <person name="Chen C."/>
            <person name="Bauer D."/>
            <person name="Andreopoulos W."/>
            <person name="Pangilinan J."/>
            <person name="LaButti K."/>
            <person name="Riley R."/>
            <person name="Lipzen A."/>
            <person name="Clum A."/>
            <person name="Drula E."/>
            <person name="Henrissat B."/>
            <person name="Kohler A."/>
            <person name="Grigoriev I.V."/>
            <person name="Martin F.M."/>
            <person name="Hacquard S."/>
        </authorList>
    </citation>
    <scope>NUCLEOTIDE SEQUENCE</scope>
    <source>
        <strain evidence="10">MPI-SDFR-AT-0073</strain>
    </source>
</reference>
<protein>
    <submittedName>
        <fullName evidence="10">Major facilitator superfamily domain-containing protein</fullName>
    </submittedName>
</protein>
<dbReference type="GeneID" id="70133626"/>
<feature type="transmembrane region" description="Helical" evidence="8">
    <location>
        <begin position="351"/>
        <end position="375"/>
    </location>
</feature>
<evidence type="ECO:0000313" key="11">
    <source>
        <dbReference type="Proteomes" id="UP000758603"/>
    </source>
</evidence>
<dbReference type="Pfam" id="PF07690">
    <property type="entry name" value="MFS_1"/>
    <property type="match status" value="1"/>
</dbReference>
<gene>
    <name evidence="10" type="ORF">BKA67DRAFT_591566</name>
</gene>
<feature type="transmembrane region" description="Helical" evidence="8">
    <location>
        <begin position="152"/>
        <end position="171"/>
    </location>
</feature>
<accession>A0A9P8UV46</accession>
<dbReference type="PANTHER" id="PTHR23502:SF186">
    <property type="entry name" value="MAJOR FACILITATOR SUPERFAMILY (MFS) PROFILE DOMAIN-CONTAINING PROTEIN"/>
    <property type="match status" value="1"/>
</dbReference>
<keyword evidence="5 8" id="KW-1133">Transmembrane helix</keyword>
<keyword evidence="11" id="KW-1185">Reference proteome</keyword>
<dbReference type="PROSITE" id="PS50850">
    <property type="entry name" value="MFS"/>
    <property type="match status" value="1"/>
</dbReference>
<dbReference type="EMBL" id="JAGPXC010000002">
    <property type="protein sequence ID" value="KAH6658756.1"/>
    <property type="molecule type" value="Genomic_DNA"/>
</dbReference>
<dbReference type="AlphaFoldDB" id="A0A9P8UV46"/>
<feature type="transmembrane region" description="Helical" evidence="8">
    <location>
        <begin position="245"/>
        <end position="266"/>
    </location>
</feature>
<feature type="transmembrane region" description="Helical" evidence="8">
    <location>
        <begin position="325"/>
        <end position="344"/>
    </location>
</feature>
<dbReference type="Gene3D" id="1.20.1720.10">
    <property type="entry name" value="Multidrug resistance protein D"/>
    <property type="match status" value="1"/>
</dbReference>
<keyword evidence="3" id="KW-1003">Cell membrane</keyword>
<evidence type="ECO:0000256" key="3">
    <source>
        <dbReference type="ARBA" id="ARBA00022475"/>
    </source>
</evidence>
<name>A0A9P8UV46_9PEZI</name>
<feature type="transmembrane region" description="Helical" evidence="8">
    <location>
        <begin position="90"/>
        <end position="111"/>
    </location>
</feature>
<evidence type="ECO:0000259" key="9">
    <source>
        <dbReference type="PROSITE" id="PS50850"/>
    </source>
</evidence>
<feature type="transmembrane region" description="Helical" evidence="8">
    <location>
        <begin position="278"/>
        <end position="297"/>
    </location>
</feature>
<dbReference type="InterPro" id="IPR036259">
    <property type="entry name" value="MFS_trans_sf"/>
</dbReference>